<organism evidence="2 3">
    <name type="scientific">Colletotrichum incanum</name>
    <name type="common">Soybean anthracnose fungus</name>
    <dbReference type="NCBI Taxonomy" id="1573173"/>
    <lineage>
        <taxon>Eukaryota</taxon>
        <taxon>Fungi</taxon>
        <taxon>Dikarya</taxon>
        <taxon>Ascomycota</taxon>
        <taxon>Pezizomycotina</taxon>
        <taxon>Sordariomycetes</taxon>
        <taxon>Hypocreomycetidae</taxon>
        <taxon>Glomerellales</taxon>
        <taxon>Glomerellaceae</taxon>
        <taxon>Colletotrichum</taxon>
        <taxon>Colletotrichum spaethianum species complex</taxon>
    </lineage>
</organism>
<accession>A0A167EB37</accession>
<evidence type="ECO:0000313" key="2">
    <source>
        <dbReference type="EMBL" id="KZL84911.1"/>
    </source>
</evidence>
<dbReference type="AlphaFoldDB" id="A0A167EB37"/>
<gene>
    <name evidence="2" type="ORF">CI238_09609</name>
</gene>
<comment type="caution">
    <text evidence="2">The sequence shown here is derived from an EMBL/GenBank/DDBJ whole genome shotgun (WGS) entry which is preliminary data.</text>
</comment>
<evidence type="ECO:0000256" key="1">
    <source>
        <dbReference type="SAM" id="MobiDB-lite"/>
    </source>
</evidence>
<protein>
    <submittedName>
        <fullName evidence="2">Uncharacterized protein</fullName>
    </submittedName>
</protein>
<proteinExistence type="predicted"/>
<keyword evidence="3" id="KW-1185">Reference proteome</keyword>
<feature type="compositionally biased region" description="Acidic residues" evidence="1">
    <location>
        <begin position="291"/>
        <end position="304"/>
    </location>
</feature>
<sequence length="658" mass="74484">MESNTSTKASGNDADIKAFEGDPFATLPVELQKEILDGLGHRGDVLAISQASSAVQETTNANGATIRQFLETELGSSQLRMLLHDALAVIMFPITVSIPTDTDKKAQISKHLQSWKSGELYDRANDIDKMAAYTFIDQVVIPFAEDFAALTQMIGKVPNQIRVPDWAHASRCNRAPSRVNMSIWQYETEERVCLIRAFCRFELLSKVIQARPGVQLYTLSQQRLLLAEFFDAWEVEEILCVQLYIGDMHTILLEAHISGIINTMCNDSYNAHRADYNPESRFVRLRRGPFEDGESDDDESEYESDGSANHTIGMIEDNLSGSLAQDELERSVMDLFGYPEDTSDDSEYSYFDDDNERDWFTKTGYEADPGTLCTKFELAGREKHSTFIKQIATFGLELLQHFIKSDKQTYSHWIRANGHIILEGIATLDEAKYFGPLGERDTFWMAPRLLDPLQIDGDNSTTIPPPTNADLSYGRFPGTNESASNTAWKHIDATNPQLREAFRRCAWVFWSDARLRDNVFWNRRLTVFAPETAPSWLYRPPQVLERDEHGRVVRPTGGSWQPEYFLPRFEVDVRMESVIGRAGGIVPLLGFSSAAEVKLLAFMSQNQGRRGNVLFCDHPFDAFRREEIPLDVWEECMGGEDPAVPAGAVQVFRNIFWG</sequence>
<evidence type="ECO:0000313" key="3">
    <source>
        <dbReference type="Proteomes" id="UP000076584"/>
    </source>
</evidence>
<reference evidence="2 3" key="1">
    <citation type="submission" date="2015-06" db="EMBL/GenBank/DDBJ databases">
        <title>Survival trade-offs in plant roots during colonization by closely related pathogenic and mutualistic fungi.</title>
        <authorList>
            <person name="Hacquard S."/>
            <person name="Kracher B."/>
            <person name="Hiruma K."/>
            <person name="Weinman A."/>
            <person name="Muench P."/>
            <person name="Garrido Oter R."/>
            <person name="Ver Loren van Themaat E."/>
            <person name="Dallerey J.-F."/>
            <person name="Damm U."/>
            <person name="Henrissat B."/>
            <person name="Lespinet O."/>
            <person name="Thon M."/>
            <person name="Kemen E."/>
            <person name="McHardy A.C."/>
            <person name="Schulze-Lefert P."/>
            <person name="O'Connell R.J."/>
        </authorList>
    </citation>
    <scope>NUCLEOTIDE SEQUENCE [LARGE SCALE GENOMIC DNA]</scope>
    <source>
        <strain evidence="2 3">MAFF 238704</strain>
    </source>
</reference>
<feature type="region of interest" description="Disordered" evidence="1">
    <location>
        <begin position="287"/>
        <end position="311"/>
    </location>
</feature>
<name>A0A167EB37_COLIC</name>
<dbReference type="Proteomes" id="UP000076584">
    <property type="component" value="Unassembled WGS sequence"/>
</dbReference>
<dbReference type="EMBL" id="LFIW01000765">
    <property type="protein sequence ID" value="KZL84911.1"/>
    <property type="molecule type" value="Genomic_DNA"/>
</dbReference>